<evidence type="ECO:0000313" key="3">
    <source>
        <dbReference type="EMBL" id="CAD8101566.1"/>
    </source>
</evidence>
<dbReference type="Pfam" id="PF08709">
    <property type="entry name" value="Ins145_P3_rec"/>
    <property type="match status" value="1"/>
</dbReference>
<dbReference type="PANTHER" id="PTHR13715">
    <property type="entry name" value="RYANODINE RECEPTOR AND IP3 RECEPTOR"/>
    <property type="match status" value="1"/>
</dbReference>
<feature type="transmembrane region" description="Helical" evidence="1">
    <location>
        <begin position="2663"/>
        <end position="2685"/>
    </location>
</feature>
<dbReference type="InterPro" id="IPR015925">
    <property type="entry name" value="Ryanodine_IP3_receptor"/>
</dbReference>
<proteinExistence type="predicted"/>
<evidence type="ECO:0000313" key="4">
    <source>
        <dbReference type="Proteomes" id="UP000688137"/>
    </source>
</evidence>
<dbReference type="InterPro" id="IPR014821">
    <property type="entry name" value="Ins145_P3_rcpt"/>
</dbReference>
<keyword evidence="1" id="KW-0812">Transmembrane</keyword>
<reference evidence="3" key="1">
    <citation type="submission" date="2021-01" db="EMBL/GenBank/DDBJ databases">
        <authorList>
            <consortium name="Genoscope - CEA"/>
            <person name="William W."/>
        </authorList>
    </citation>
    <scope>NUCLEOTIDE SEQUENCE</scope>
</reference>
<comment type="caution">
    <text evidence="3">The sequence shown here is derived from an EMBL/GenBank/DDBJ whole genome shotgun (WGS) entry which is preliminary data.</text>
</comment>
<evidence type="ECO:0000256" key="1">
    <source>
        <dbReference type="SAM" id="Phobius"/>
    </source>
</evidence>
<dbReference type="Proteomes" id="UP000688137">
    <property type="component" value="Unassembled WGS sequence"/>
</dbReference>
<feature type="transmembrane region" description="Helical" evidence="1">
    <location>
        <begin position="2870"/>
        <end position="2892"/>
    </location>
</feature>
<sequence length="2976" mass="350832">MSISFVAQQSCKKGVEHIKIAALKIAFRILKQNNTHQMDLNRSPTLIQAISSYPGKQSNQEAQIQQREDFEQESKKSKQLTFLQTKVRSSTTPQQDILRQQENDEILDNDVSVNQSVQKEVTKLKKKSFIQNRDPQQEFQSHRQSEHPFLKFGDVFVIKTNVTMSGKQSDVLFHELILIGNLKYSGSINCVNMSNQVINNPYSHQQKCFFTIRNPRTIKNDQSHICYGQRIVLVNIKSKLSVMINLDMPSQERGSFSVNLSSQIGHQNILRIMPSSSAKKVGDKIQYNDQLFFQQDSNRQYYLKLEKDESRYSSNKFIDINASDCPDSFHLHKVKHYQNNIVQIIHQQSQIAVGTSEKQLQSFIANKTALITSGTNDQQQSQQESFALRTLDLNKYLVQEYEALSSNLLNSYTYFEIQPIYPFTEQLEQPNACKLKSLFTQQYLTVDPNDEKRLKLTSGYVQDDYSVFYINPEQTGQQESNEQIVSIQSGLGTYLSLTQNAKFQFQQVSTDQSPQLFSVKSIDLQSQNILEDFNEIQMRILNFHVYLQQWSIVQDKRKQNDDIVLFDYLKSLSQKPQLEQEVYHLQLQLDNLNNHLTIKPNQHELNNNTQINYAQKQKVMREQKILELLFSLLKLIDNIVFTSQKVFREKDRSRLYKTDRPLPSQQSASYIAFKILASMPIQIYRIILLSIKNNQINRRIALDNDEFLCQQIRSYGPQVAAILREAVRDQPNIDLADWVKLLEPLNEIGNNIYDMTIYLKIISIAMVDSNNQGIIRYQKKVCKELFSQGKSGKTKFLCQFNITHSKPTFTLFREEALADFLIKNPSLSQLHLIRPSENIEFEVFSLEELGEKILYKKSLLQFLSYLTSCVNLLAHLCKGRNKKCMKKVKQLGISSNHIQYVIKSTLIPLSMKNSYLKLYEVLYIDIDPFLPIDSQTCFIWGQLQMEKDKKIAQIFNHQVEPTEVERIIKEFEDKMLPLLFEQLTVGQSFQEGLIQVKKKKLYIRLPSINSNSVSNEKVEQKSKVSQKIKFLTTLYHLIYKIIQFGYLTEEQICNIVKPMLQIFVPFLSLKEKLALEVKENWLNELISSARSLQQQGLVDLIDELFFNAGLLFKQYFIIQLNVQIQEFIKHFQRSYQTYCLQSLDKLIFEVKDIISRMQLGESKNLILGSLLGFYFSNFLFQSKGFKICYEALNQGVNQQWIQKLKQVEIILEGEETELYQQLTGNSQSESIFSPTKLELLIQQLEDSQKKIQEGGVQQKEDKNQEIDTLLNKLVNRIKEFKMDQFLLKKTQNILRNLGVHKQILRLIKVFREFNPTQQICIKLLCLFLINNKLNCEEIQDDIFIIVRLGANNIKVSKLVGVFCQSLVDKQSLIQQLIKCIFSTMYEYKSSCQQFYYAMLSILQNKQITTERLNIIKREILSNLFKVPNFINELQYYKQFNEIKNQIDEQQFYRVDFQIFSASNSLTAQVIKDYPLGVQQIQGILFTEQINQMIHNPGTSYLMKSELIKLVYATQIQTNHTFTMQDMRELLLLILNDLLAFPKYLDGLAKTFEQNSQEDKEYMRQDIFQIEYMKDKLFQDTEEKKKNLLNSTLGLTNQNTAAQLQQQQINEQKRIVNDYTEYWRYILAISNWQNIQFGVLTLLQQLFNEIQIRKWNISENQLNQQAFQSEQMNQVVEDSLYEPLALIKLILESIRQTLVLIEIKLLTPKFRVYLAQISYFISKCLTQCPLDSNLKHFKTIKYAQEHKTQRAIKMQIKEYKQKINQKFSQDDLKKNLNQFYEKLRRYMMDKHLTISEMMDKIKGEFSFHQDFQIQEGEYSIDNNDKLISRDKFCSLFNNILDEHFAILIKLKQLKVLPELDQYITYQDVVIYYETYIKTKETSKNLLDLNKFYQLLTNYFDSQKAKFNKQELKESQRKQTSQQSFYQQKSIFIQQTFNQFIYQFDLLINPDNVYNFYRLDKLLFEDLQEQFLLKLQSDEEVIYTFSRLLKEEANQDKFLALHILNEVLQKEQNIIEKEKLIHFALKQIPFLMIYLEENDNEYALHCIRKVQLTLSIFEQIQKMDVGQLGNMFSNECCQSFNKFISRAFNQVDRLLSLEQHSKQVTKTDQKGFFISRVDIQNERNYLLGQFFKIIISILRFIGKLIQDIDRSSQFCDSNNQQALIEEVLYFTSNYYNYINRSQLTHICTEMDILTLYSECLKCLNNFCEGNPQNQYLVFSHKPLISIIQFIITTQKYDILADNLQDNTFRVLFKATIQLLLQVKLEVHQNYTDLNFQMLFEKLLKIYEQFAPRLQIIMQGQKCNHVDNINCTYLKCQQNFIAIGEIEVLSICFDLIILFNILSENIENIGNFDKKKDYWQTLRDRVIGEQPNELSLNQKQNINFLRIYISMKHFVKQQEFNQKRVELLKEYLNSNDSIIASLDIKDLKSQQKINVKKKSTPLKSPPLVNKQYTQLGDNQSPKSKFKESIYKITNKKQFVKQSLDEAIPFKKFDEQDPVIENTDKRESKMEQKLEVIAINWLEGAQYNNQRDNIKKNMCMKMAEAINFFSKYVGQIQISQHNENKQLYFILPFQSFFLLQQTTKKAKMLRMKRGRYEQLKTMSEYFQKEVAFRQNISKYPKFNWFSINIHLLKILNYLIVLTLNLCYLGDLQRKVDSFFFKSQTIEIIVIVLTIILILSSAFVLIIEIINQQPYIAFRVDYYRDQNQEDVPLGLKGTENLNQIYPDPQKQKKTNLKRKMKMHQYLNQNRTLAQITNVTFLYHLTYLILAALSFIASPFISLLLFDIVSRVNSLRKVLSSVLVNFWKIILILYLTLIVIHCYSFLAFVVEDAEVFHEEDTAKFTFIKKFWQFFGNGFRLQNSFNSEDESLDWGNYIFVVTLFMLIFILCFALIISIISGQYSHSNSLSKNQKNKSCKICNISYDQCREKNISWQEHIEKEHKLSSYLFFLICLQQKRELNYLEREIAKKIQQKDMSWLPKN</sequence>
<name>A0A8S1PEJ2_PARPR</name>
<keyword evidence="4" id="KW-1185">Reference proteome</keyword>
<feature type="transmembrane region" description="Helical" evidence="1">
    <location>
        <begin position="2755"/>
        <end position="2780"/>
    </location>
</feature>
<protein>
    <recommendedName>
        <fullName evidence="2">Inositol 1,4,5-trisphosphate/ryanodine receptor domain-containing protein</fullName>
    </recommendedName>
</protein>
<feature type="domain" description="Inositol 1,4,5-trisphosphate/ryanodine receptor" evidence="2">
    <location>
        <begin position="217"/>
        <end position="339"/>
    </location>
</feature>
<keyword evidence="1" id="KW-1133">Transmembrane helix</keyword>
<evidence type="ECO:0000259" key="2">
    <source>
        <dbReference type="Pfam" id="PF08709"/>
    </source>
</evidence>
<organism evidence="3 4">
    <name type="scientific">Paramecium primaurelia</name>
    <dbReference type="NCBI Taxonomy" id="5886"/>
    <lineage>
        <taxon>Eukaryota</taxon>
        <taxon>Sar</taxon>
        <taxon>Alveolata</taxon>
        <taxon>Ciliophora</taxon>
        <taxon>Intramacronucleata</taxon>
        <taxon>Oligohymenophorea</taxon>
        <taxon>Peniculida</taxon>
        <taxon>Parameciidae</taxon>
        <taxon>Paramecium</taxon>
    </lineage>
</organism>
<dbReference type="OMA" id="HLTISEM"/>
<gene>
    <name evidence="3" type="ORF">PPRIM_AZ9-3.1.T1160021</name>
</gene>
<dbReference type="GO" id="GO:0006816">
    <property type="term" value="P:calcium ion transport"/>
    <property type="evidence" value="ECO:0007669"/>
    <property type="project" value="InterPro"/>
</dbReference>
<keyword evidence="1" id="KW-0472">Membrane</keyword>
<feature type="transmembrane region" description="Helical" evidence="1">
    <location>
        <begin position="2620"/>
        <end position="2643"/>
    </location>
</feature>
<dbReference type="PANTHER" id="PTHR13715:SF99">
    <property type="entry name" value="INOSITOL 1,4,5-TRISPHOSPHATE RECEPTOR-LIKE PROTEIN A"/>
    <property type="match status" value="1"/>
</dbReference>
<accession>A0A8S1PEJ2</accession>
<dbReference type="EMBL" id="CAJJDM010000119">
    <property type="protein sequence ID" value="CAD8101566.1"/>
    <property type="molecule type" value="Genomic_DNA"/>
</dbReference>
<feature type="transmembrane region" description="Helical" evidence="1">
    <location>
        <begin position="2800"/>
        <end position="2824"/>
    </location>
</feature>